<sequence>MIEASGLARSFGSGRGRVEAVAGLDLAVAAGEVVGLLGPNGAGKSTTMRMLATLLAPSAGRARVAGRDLRTDPGGVRRRIGYVAQGGGTGPDVPVAEELDLQARLYGVADRGARTAELLHRLDLADLAGRPCGTLSGGQRRRLDVALGLVHAPALVLLDEPSTGLDPHSRAGLWEHVAGLRDREGTTVVVSTHYLEEADALCDRVLIIDRGRVVAEGSPADLKRRVSGDVIVVEPGAGAEFGAGGGTGAPGSPGVLERARAALAVRPEVHEVAVAGGRLRLRVQDGERAVPQVLRSLEAAGLPVASLSLARPSLDDVFLAVTGRPLGEAA</sequence>
<dbReference type="InterPro" id="IPR003439">
    <property type="entry name" value="ABC_transporter-like_ATP-bd"/>
</dbReference>
<dbReference type="Pfam" id="PF13732">
    <property type="entry name" value="DrrA1-3_C"/>
    <property type="match status" value="1"/>
</dbReference>
<gene>
    <name evidence="8" type="ORF">K1Y72_10260</name>
</gene>
<evidence type="ECO:0000256" key="4">
    <source>
        <dbReference type="ARBA" id="ARBA00022741"/>
    </source>
</evidence>
<dbReference type="GO" id="GO:0005524">
    <property type="term" value="F:ATP binding"/>
    <property type="evidence" value="ECO:0007669"/>
    <property type="project" value="UniProtKB-KW"/>
</dbReference>
<dbReference type="InterPro" id="IPR025302">
    <property type="entry name" value="DrrA1/2-like_C"/>
</dbReference>
<protein>
    <submittedName>
        <fullName evidence="8">ATP-binding cassette domain-containing protein</fullName>
    </submittedName>
</protein>
<dbReference type="PANTHER" id="PTHR42711">
    <property type="entry name" value="ABC TRANSPORTER ATP-BINDING PROTEIN"/>
    <property type="match status" value="1"/>
</dbReference>
<organism evidence="8 9">
    <name type="scientific">Actinomadura parmotrematis</name>
    <dbReference type="NCBI Taxonomy" id="2864039"/>
    <lineage>
        <taxon>Bacteria</taxon>
        <taxon>Bacillati</taxon>
        <taxon>Actinomycetota</taxon>
        <taxon>Actinomycetes</taxon>
        <taxon>Streptosporangiales</taxon>
        <taxon>Thermomonosporaceae</taxon>
        <taxon>Actinomadura</taxon>
    </lineage>
</organism>
<evidence type="ECO:0000313" key="9">
    <source>
        <dbReference type="Proteomes" id="UP000774570"/>
    </source>
</evidence>
<reference evidence="8 9" key="1">
    <citation type="submission" date="2021-07" db="EMBL/GenBank/DDBJ databases">
        <title>Actinomadura sp. PM05-2 isolated from lichen.</title>
        <authorList>
            <person name="Somphong A."/>
            <person name="Phongsopitanun W."/>
            <person name="Tanasupawat S."/>
            <person name="Peongsungnone V."/>
        </authorList>
    </citation>
    <scope>NUCLEOTIDE SEQUENCE [LARGE SCALE GENOMIC DNA]</scope>
    <source>
        <strain evidence="8 9">PM05-2</strain>
    </source>
</reference>
<comment type="similarity">
    <text evidence="2">Belongs to the ABC transporter superfamily.</text>
</comment>
<keyword evidence="9" id="KW-1185">Reference proteome</keyword>
<evidence type="ECO:0000259" key="7">
    <source>
        <dbReference type="PROSITE" id="PS50893"/>
    </source>
</evidence>
<evidence type="ECO:0000313" key="8">
    <source>
        <dbReference type="EMBL" id="MBW8482751.1"/>
    </source>
</evidence>
<keyword evidence="4" id="KW-0547">Nucleotide-binding</keyword>
<dbReference type="InterPro" id="IPR003593">
    <property type="entry name" value="AAA+_ATPase"/>
</dbReference>
<feature type="domain" description="ABC transporter" evidence="7">
    <location>
        <begin position="2"/>
        <end position="235"/>
    </location>
</feature>
<dbReference type="InterPro" id="IPR027417">
    <property type="entry name" value="P-loop_NTPase"/>
</dbReference>
<keyword evidence="6" id="KW-0046">Antibiotic resistance</keyword>
<evidence type="ECO:0000256" key="2">
    <source>
        <dbReference type="ARBA" id="ARBA00005417"/>
    </source>
</evidence>
<dbReference type="PROSITE" id="PS00211">
    <property type="entry name" value="ABC_TRANSPORTER_1"/>
    <property type="match status" value="1"/>
</dbReference>
<keyword evidence="3" id="KW-0813">Transport</keyword>
<dbReference type="Proteomes" id="UP000774570">
    <property type="component" value="Unassembled WGS sequence"/>
</dbReference>
<dbReference type="SUPFAM" id="SSF52540">
    <property type="entry name" value="P-loop containing nucleoside triphosphate hydrolases"/>
    <property type="match status" value="1"/>
</dbReference>
<name>A0ABS7FQT7_9ACTN</name>
<dbReference type="EMBL" id="JAIBOA010000005">
    <property type="protein sequence ID" value="MBW8482751.1"/>
    <property type="molecule type" value="Genomic_DNA"/>
</dbReference>
<evidence type="ECO:0000256" key="3">
    <source>
        <dbReference type="ARBA" id="ARBA00022448"/>
    </source>
</evidence>
<dbReference type="InterPro" id="IPR017871">
    <property type="entry name" value="ABC_transporter-like_CS"/>
</dbReference>
<proteinExistence type="inferred from homology"/>
<dbReference type="PANTHER" id="PTHR42711:SF5">
    <property type="entry name" value="ABC TRANSPORTER ATP-BINDING PROTEIN NATA"/>
    <property type="match status" value="1"/>
</dbReference>
<accession>A0ABS7FQT7</accession>
<dbReference type="SMART" id="SM00382">
    <property type="entry name" value="AAA"/>
    <property type="match status" value="1"/>
</dbReference>
<dbReference type="InterPro" id="IPR050763">
    <property type="entry name" value="ABC_transporter_ATP-binding"/>
</dbReference>
<keyword evidence="5 8" id="KW-0067">ATP-binding</keyword>
<evidence type="ECO:0000256" key="6">
    <source>
        <dbReference type="ARBA" id="ARBA00023251"/>
    </source>
</evidence>
<dbReference type="Gene3D" id="3.40.50.300">
    <property type="entry name" value="P-loop containing nucleotide triphosphate hydrolases"/>
    <property type="match status" value="1"/>
</dbReference>
<evidence type="ECO:0000256" key="5">
    <source>
        <dbReference type="ARBA" id="ARBA00022840"/>
    </source>
</evidence>
<evidence type="ECO:0000256" key="1">
    <source>
        <dbReference type="ARBA" id="ARBA00004202"/>
    </source>
</evidence>
<comment type="subcellular location">
    <subcellularLocation>
        <location evidence="1">Cell membrane</location>
        <topology evidence="1">Peripheral membrane protein</topology>
    </subcellularLocation>
</comment>
<comment type="caution">
    <text evidence="8">The sequence shown here is derived from an EMBL/GenBank/DDBJ whole genome shotgun (WGS) entry which is preliminary data.</text>
</comment>
<dbReference type="RefSeq" id="WP_220165497.1">
    <property type="nucleotide sequence ID" value="NZ_JAIBOA010000005.1"/>
</dbReference>
<dbReference type="PROSITE" id="PS50893">
    <property type="entry name" value="ABC_TRANSPORTER_2"/>
    <property type="match status" value="1"/>
</dbReference>
<dbReference type="Pfam" id="PF00005">
    <property type="entry name" value="ABC_tran"/>
    <property type="match status" value="1"/>
</dbReference>